<dbReference type="Pfam" id="PF20490">
    <property type="entry name" value="SCGB3A"/>
    <property type="match status" value="1"/>
</dbReference>
<name>A0A8J6BH45_GALPY</name>
<protein>
    <submittedName>
        <fullName evidence="1">Secretoglobin family 3A member 1</fullName>
    </submittedName>
</protein>
<dbReference type="PANTHER" id="PTHR34829:SF1">
    <property type="entry name" value="SECRETOGLOBIN FAMILY 3A MEMBER 1"/>
    <property type="match status" value="1"/>
</dbReference>
<organism evidence="1 2">
    <name type="scientific">Galemys pyrenaicus</name>
    <name type="common">Iberian desman</name>
    <name type="synonym">Pyrenean desman</name>
    <dbReference type="NCBI Taxonomy" id="202257"/>
    <lineage>
        <taxon>Eukaryota</taxon>
        <taxon>Metazoa</taxon>
        <taxon>Chordata</taxon>
        <taxon>Craniata</taxon>
        <taxon>Vertebrata</taxon>
        <taxon>Euteleostomi</taxon>
        <taxon>Mammalia</taxon>
        <taxon>Eutheria</taxon>
        <taxon>Laurasiatheria</taxon>
        <taxon>Eulipotyphla</taxon>
        <taxon>Talpidae</taxon>
        <taxon>Galemys</taxon>
    </lineage>
</organism>
<sequence>MRVVLVTKYVGNPKSLTTFSSWIPALMNAFTGDGLLNVPQHPGPIPRLHNRAMVSKGGTGALFFRKPVDPTKIALTVKPETSIMTNSFFSFNPLKFVLASLGIPVGQLVESSQKCVAELGPEAVGAVKTLLVMWAPRHLPCTGTTSQSSS</sequence>
<gene>
    <name evidence="1" type="ORF">J0S82_015464</name>
</gene>
<dbReference type="GO" id="GO:1901741">
    <property type="term" value="P:positive regulation of myoblast fusion"/>
    <property type="evidence" value="ECO:0007669"/>
    <property type="project" value="TreeGrafter"/>
</dbReference>
<evidence type="ECO:0000313" key="1">
    <source>
        <dbReference type="EMBL" id="KAG8523024.1"/>
    </source>
</evidence>
<reference evidence="1" key="1">
    <citation type="journal article" date="2021" name="Evol. Appl.">
        <title>The genome of the Pyrenean desman and the effects of bottlenecks and inbreeding on the genomic landscape of an endangered species.</title>
        <authorList>
            <person name="Escoda L."/>
            <person name="Castresana J."/>
        </authorList>
    </citation>
    <scope>NUCLEOTIDE SEQUENCE</scope>
    <source>
        <strain evidence="1">IBE-C5619</strain>
    </source>
</reference>
<comment type="caution">
    <text evidence="1">The sequence shown here is derived from an EMBL/GenBank/DDBJ whole genome shotgun (WGS) entry which is preliminary data.</text>
</comment>
<evidence type="ECO:0000313" key="2">
    <source>
        <dbReference type="Proteomes" id="UP000700334"/>
    </source>
</evidence>
<dbReference type="OrthoDB" id="9449786at2759"/>
<accession>A0A8J6BH45</accession>
<proteinExistence type="predicted"/>
<keyword evidence="2" id="KW-1185">Reference proteome</keyword>
<dbReference type="AlphaFoldDB" id="A0A8J6BH45"/>
<dbReference type="PANTHER" id="PTHR34829">
    <property type="entry name" value="SECRETOGLOBIN FAMILY 3A MEMBER 2"/>
    <property type="match status" value="1"/>
</dbReference>
<dbReference type="EMBL" id="JAGFMF010011424">
    <property type="protein sequence ID" value="KAG8523024.1"/>
    <property type="molecule type" value="Genomic_DNA"/>
</dbReference>
<dbReference type="InterPro" id="IPR040301">
    <property type="entry name" value="Secretoglobin_3A"/>
</dbReference>
<dbReference type="GO" id="GO:0005615">
    <property type="term" value="C:extracellular space"/>
    <property type="evidence" value="ECO:0007669"/>
    <property type="project" value="InterPro"/>
</dbReference>
<dbReference type="Proteomes" id="UP000700334">
    <property type="component" value="Unassembled WGS sequence"/>
</dbReference>